<dbReference type="RefSeq" id="WP_188728525.1">
    <property type="nucleotide sequence ID" value="NZ_BMIT01000006.1"/>
</dbReference>
<sequence>MKFVKYSSNGNSVGLDDNINCYWQINELGEIIKSVEIQLNAELLKYSKQHQADSYGQLPEGIITPDNLNDRSYGTCTLLTENDFDKVWSKKAINFN</sequence>
<protein>
    <submittedName>
        <fullName evidence="1">Uncharacterized protein</fullName>
    </submittedName>
</protein>
<comment type="caution">
    <text evidence="1">The sequence shown here is derived from an EMBL/GenBank/DDBJ whole genome shotgun (WGS) entry which is preliminary data.</text>
</comment>
<evidence type="ECO:0000313" key="1">
    <source>
        <dbReference type="EMBL" id="GGE94361.1"/>
    </source>
</evidence>
<name>A0ABQ1TFJ9_9GAMM</name>
<dbReference type="Proteomes" id="UP000638462">
    <property type="component" value="Unassembled WGS sequence"/>
</dbReference>
<keyword evidence="2" id="KW-1185">Reference proteome</keyword>
<gene>
    <name evidence="1" type="ORF">GCM10008027_19090</name>
</gene>
<proteinExistence type="predicted"/>
<organism evidence="1 2">
    <name type="scientific">Pseudoalteromonas gelatinilytica</name>
    <dbReference type="NCBI Taxonomy" id="1703256"/>
    <lineage>
        <taxon>Bacteria</taxon>
        <taxon>Pseudomonadati</taxon>
        <taxon>Pseudomonadota</taxon>
        <taxon>Gammaproteobacteria</taxon>
        <taxon>Alteromonadales</taxon>
        <taxon>Pseudoalteromonadaceae</taxon>
        <taxon>Pseudoalteromonas</taxon>
    </lineage>
</organism>
<accession>A0ABQ1TFJ9</accession>
<reference evidence="2" key="1">
    <citation type="journal article" date="2019" name="Int. J. Syst. Evol. Microbiol.">
        <title>The Global Catalogue of Microorganisms (GCM) 10K type strain sequencing project: providing services to taxonomists for standard genome sequencing and annotation.</title>
        <authorList>
            <consortium name="The Broad Institute Genomics Platform"/>
            <consortium name="The Broad Institute Genome Sequencing Center for Infectious Disease"/>
            <person name="Wu L."/>
            <person name="Ma J."/>
        </authorList>
    </citation>
    <scope>NUCLEOTIDE SEQUENCE [LARGE SCALE GENOMIC DNA]</scope>
    <source>
        <strain evidence="2">CGMCC 1.15394</strain>
    </source>
</reference>
<dbReference type="EMBL" id="BMIT01000006">
    <property type="protein sequence ID" value="GGE94361.1"/>
    <property type="molecule type" value="Genomic_DNA"/>
</dbReference>
<evidence type="ECO:0000313" key="2">
    <source>
        <dbReference type="Proteomes" id="UP000638462"/>
    </source>
</evidence>